<evidence type="ECO:0008006" key="10">
    <source>
        <dbReference type="Google" id="ProtNLM"/>
    </source>
</evidence>
<keyword evidence="5 7" id="KW-0472">Membrane</keyword>
<dbReference type="Proteomes" id="UP000809789">
    <property type="component" value="Unassembled WGS sequence"/>
</dbReference>
<keyword evidence="3 7" id="KW-0812">Transmembrane</keyword>
<dbReference type="PANTHER" id="PTHR20855">
    <property type="entry name" value="ADIPOR/PROGESTIN RECEPTOR-RELATED"/>
    <property type="match status" value="1"/>
</dbReference>
<feature type="transmembrane region" description="Helical" evidence="7">
    <location>
        <begin position="198"/>
        <end position="221"/>
    </location>
</feature>
<comment type="similarity">
    <text evidence="2">Belongs to the ADIPOR family.</text>
</comment>
<evidence type="ECO:0000256" key="5">
    <source>
        <dbReference type="ARBA" id="ARBA00023136"/>
    </source>
</evidence>
<keyword evidence="9" id="KW-1185">Reference proteome</keyword>
<dbReference type="GO" id="GO:0038023">
    <property type="term" value="F:signaling receptor activity"/>
    <property type="evidence" value="ECO:0007669"/>
    <property type="project" value="TreeGrafter"/>
</dbReference>
<protein>
    <recommendedName>
        <fullName evidence="10">MPR-like GPCR protein</fullName>
    </recommendedName>
</protein>
<feature type="transmembrane region" description="Helical" evidence="7">
    <location>
        <begin position="233"/>
        <end position="250"/>
    </location>
</feature>
<name>A0A8K0PG58_9PEZI</name>
<evidence type="ECO:0000313" key="9">
    <source>
        <dbReference type="Proteomes" id="UP000809789"/>
    </source>
</evidence>
<organism evidence="8 9">
    <name type="scientific">Elsinoe batatas</name>
    <dbReference type="NCBI Taxonomy" id="2601811"/>
    <lineage>
        <taxon>Eukaryota</taxon>
        <taxon>Fungi</taxon>
        <taxon>Dikarya</taxon>
        <taxon>Ascomycota</taxon>
        <taxon>Pezizomycotina</taxon>
        <taxon>Dothideomycetes</taxon>
        <taxon>Dothideomycetidae</taxon>
        <taxon>Myriangiales</taxon>
        <taxon>Elsinoaceae</taxon>
        <taxon>Elsinoe</taxon>
    </lineage>
</organism>
<dbReference type="GO" id="GO:0006882">
    <property type="term" value="P:intracellular zinc ion homeostasis"/>
    <property type="evidence" value="ECO:0007669"/>
    <property type="project" value="TreeGrafter"/>
</dbReference>
<comment type="subcellular location">
    <subcellularLocation>
        <location evidence="1">Membrane</location>
        <topology evidence="1">Multi-pass membrane protein</topology>
    </subcellularLocation>
</comment>
<dbReference type="PANTHER" id="PTHR20855:SF52">
    <property type="entry name" value="ADIPONECTIN RECEPTOR PROTEIN"/>
    <property type="match status" value="1"/>
</dbReference>
<evidence type="ECO:0000256" key="2">
    <source>
        <dbReference type="ARBA" id="ARBA00007018"/>
    </source>
</evidence>
<dbReference type="AlphaFoldDB" id="A0A8K0PG58"/>
<dbReference type="InterPro" id="IPR004254">
    <property type="entry name" value="AdipoR/HlyIII-related"/>
</dbReference>
<keyword evidence="6" id="KW-0862">Zinc</keyword>
<gene>
    <name evidence="8" type="ORF">KVT40_006424</name>
</gene>
<reference evidence="8" key="1">
    <citation type="submission" date="2021-07" db="EMBL/GenBank/DDBJ databases">
        <title>Elsinoe batatas strain:CRI-CJ2 Genome sequencing and assembly.</title>
        <authorList>
            <person name="Huang L."/>
        </authorList>
    </citation>
    <scope>NUCLEOTIDE SEQUENCE</scope>
    <source>
        <strain evidence="8">CRI-CJ2</strain>
    </source>
</reference>
<feature type="transmembrane region" description="Helical" evidence="7">
    <location>
        <begin position="262"/>
        <end position="284"/>
    </location>
</feature>
<proteinExistence type="inferred from homology"/>
<accession>A0A8K0PG58</accession>
<evidence type="ECO:0000256" key="6">
    <source>
        <dbReference type="PIRSR" id="PIRSR604254-1"/>
    </source>
</evidence>
<feature type="binding site" evidence="6">
    <location>
        <position position="123"/>
    </location>
    <ligand>
        <name>Zn(2+)</name>
        <dbReference type="ChEBI" id="CHEBI:29105"/>
    </ligand>
</feature>
<feature type="transmembrane region" description="Helical" evidence="7">
    <location>
        <begin position="69"/>
        <end position="91"/>
    </location>
</feature>
<dbReference type="EMBL" id="JAESVG020000007">
    <property type="protein sequence ID" value="KAG8626023.1"/>
    <property type="molecule type" value="Genomic_DNA"/>
</dbReference>
<evidence type="ECO:0000256" key="4">
    <source>
        <dbReference type="ARBA" id="ARBA00022989"/>
    </source>
</evidence>
<dbReference type="GO" id="GO:0046872">
    <property type="term" value="F:metal ion binding"/>
    <property type="evidence" value="ECO:0007669"/>
    <property type="project" value="UniProtKB-KW"/>
</dbReference>
<evidence type="ECO:0000256" key="7">
    <source>
        <dbReference type="SAM" id="Phobius"/>
    </source>
</evidence>
<evidence type="ECO:0000313" key="8">
    <source>
        <dbReference type="EMBL" id="KAG8626023.1"/>
    </source>
</evidence>
<keyword evidence="6" id="KW-0479">Metal-binding</keyword>
<comment type="caution">
    <text evidence="8">The sequence shown here is derived from an EMBL/GenBank/DDBJ whole genome shotgun (WGS) entry which is preliminary data.</text>
</comment>
<dbReference type="OrthoDB" id="529367at2759"/>
<feature type="transmembrane region" description="Helical" evidence="7">
    <location>
        <begin position="169"/>
        <end position="186"/>
    </location>
</feature>
<feature type="binding site" evidence="6">
    <location>
        <position position="273"/>
    </location>
    <ligand>
        <name>Zn(2+)</name>
        <dbReference type="ChEBI" id="CHEBI:29105"/>
    </ligand>
</feature>
<evidence type="ECO:0000256" key="3">
    <source>
        <dbReference type="ARBA" id="ARBA00022692"/>
    </source>
</evidence>
<dbReference type="Pfam" id="PF03006">
    <property type="entry name" value="HlyIII"/>
    <property type="match status" value="1"/>
</dbReference>
<feature type="transmembrane region" description="Helical" evidence="7">
    <location>
        <begin position="103"/>
        <end position="122"/>
    </location>
</feature>
<dbReference type="GO" id="GO:0016020">
    <property type="term" value="C:membrane"/>
    <property type="evidence" value="ECO:0007669"/>
    <property type="project" value="UniProtKB-SubCell"/>
</dbReference>
<evidence type="ECO:0000256" key="1">
    <source>
        <dbReference type="ARBA" id="ARBA00004141"/>
    </source>
</evidence>
<sequence>MPDTGDQTSMLLPKQKSARELNQRLVKFKDLPQWYRENEFIQTSYRPVSGSVKACFQSWTYLHNETFNIFSHLIPATFTSMALLVADHVFLTCYPQATLQDRAILTFYLLCVIICFGISAVYHTMLNHSARLSHAWTKVDFCGILALIFGDFITGEYVSFYCEPHLRNWYWALITGFTVMTAYVVLHPNYQGPTHRRLRLFCFASLGLSAFAPIVHALVLFDAEDLAKRSGLNYYYAEGAIVLVAVIIYASRYPEKASPGTFDIWGASHGIFHVLVVVATMVHFRGIWTAYEVNYTGSRC</sequence>
<keyword evidence="4 7" id="KW-1133">Transmembrane helix</keyword>
<feature type="binding site" evidence="6">
    <location>
        <position position="269"/>
    </location>
    <ligand>
        <name>Zn(2+)</name>
        <dbReference type="ChEBI" id="CHEBI:29105"/>
    </ligand>
</feature>